<sequence>MFGVISDNKVVKNVRGSCLWETVGPLSVDAPVRRPSGQKGLLTAARWQAAHGAPEQKGAVSGALGTLSSRDNSAPSSLSSISRGSRSSTMVSAVRNTADRPGGKRRPQLLDISNASSRAICLKSVMSSAEYLSSEELEVCPWFKPRWCWVSLSVAMADRMPYSLTPKSTRVRPVDGVMDVVETLYGGATSMARVVDHIEGPAYQEGSFGILTPTLSIPGVLYCQTR</sequence>
<evidence type="ECO:0000313" key="2">
    <source>
        <dbReference type="EMBL" id="TNN73983.1"/>
    </source>
</evidence>
<proteinExistence type="predicted"/>
<comment type="caution">
    <text evidence="2">The sequence shown here is derived from an EMBL/GenBank/DDBJ whole genome shotgun (WGS) entry which is preliminary data.</text>
</comment>
<name>A0A4Z2IA28_9TELE</name>
<dbReference type="AlphaFoldDB" id="A0A4Z2IA28"/>
<protein>
    <submittedName>
        <fullName evidence="2">Uncharacterized protein</fullName>
    </submittedName>
</protein>
<reference evidence="2 3" key="1">
    <citation type="submission" date="2019-03" db="EMBL/GenBank/DDBJ databases">
        <title>First draft genome of Liparis tanakae, snailfish: a comprehensive survey of snailfish specific genes.</title>
        <authorList>
            <person name="Kim W."/>
            <person name="Song I."/>
            <person name="Jeong J.-H."/>
            <person name="Kim D."/>
            <person name="Kim S."/>
            <person name="Ryu S."/>
            <person name="Song J.Y."/>
            <person name="Lee S.K."/>
        </authorList>
    </citation>
    <scope>NUCLEOTIDE SEQUENCE [LARGE SCALE GENOMIC DNA]</scope>
    <source>
        <tissue evidence="2">Muscle</tissue>
    </source>
</reference>
<evidence type="ECO:0000313" key="3">
    <source>
        <dbReference type="Proteomes" id="UP000314294"/>
    </source>
</evidence>
<feature type="region of interest" description="Disordered" evidence="1">
    <location>
        <begin position="53"/>
        <end position="109"/>
    </location>
</feature>
<evidence type="ECO:0000256" key="1">
    <source>
        <dbReference type="SAM" id="MobiDB-lite"/>
    </source>
</evidence>
<feature type="compositionally biased region" description="Low complexity" evidence="1">
    <location>
        <begin position="73"/>
        <end position="92"/>
    </location>
</feature>
<organism evidence="2 3">
    <name type="scientific">Liparis tanakae</name>
    <name type="common">Tanaka's snailfish</name>
    <dbReference type="NCBI Taxonomy" id="230148"/>
    <lineage>
        <taxon>Eukaryota</taxon>
        <taxon>Metazoa</taxon>
        <taxon>Chordata</taxon>
        <taxon>Craniata</taxon>
        <taxon>Vertebrata</taxon>
        <taxon>Euteleostomi</taxon>
        <taxon>Actinopterygii</taxon>
        <taxon>Neopterygii</taxon>
        <taxon>Teleostei</taxon>
        <taxon>Neoteleostei</taxon>
        <taxon>Acanthomorphata</taxon>
        <taxon>Eupercaria</taxon>
        <taxon>Perciformes</taxon>
        <taxon>Cottioidei</taxon>
        <taxon>Cottales</taxon>
        <taxon>Liparidae</taxon>
        <taxon>Liparis</taxon>
    </lineage>
</organism>
<accession>A0A4Z2IA28</accession>
<dbReference type="Proteomes" id="UP000314294">
    <property type="component" value="Unassembled WGS sequence"/>
</dbReference>
<dbReference type="EMBL" id="SRLO01000119">
    <property type="protein sequence ID" value="TNN73983.1"/>
    <property type="molecule type" value="Genomic_DNA"/>
</dbReference>
<gene>
    <name evidence="2" type="ORF">EYF80_015804</name>
</gene>
<keyword evidence="3" id="KW-1185">Reference proteome</keyword>